<evidence type="ECO:0000256" key="17">
    <source>
        <dbReference type="ARBA" id="ARBA00049628"/>
    </source>
</evidence>
<dbReference type="Gene3D" id="2.160.10.10">
    <property type="entry name" value="Hexapeptide repeat proteins"/>
    <property type="match status" value="1"/>
</dbReference>
<feature type="active site" description="Proton acceptor" evidence="18">
    <location>
        <position position="353"/>
    </location>
</feature>
<evidence type="ECO:0000256" key="2">
    <source>
        <dbReference type="ARBA" id="ARBA00007707"/>
    </source>
</evidence>
<comment type="similarity">
    <text evidence="3 18">In the N-terminal section; belongs to the N-acetylglucosamine-1-phosphate uridyltransferase family.</text>
</comment>
<dbReference type="EC" id="2.7.7.23" evidence="18"/>
<evidence type="ECO:0000259" key="19">
    <source>
        <dbReference type="Pfam" id="PF12804"/>
    </source>
</evidence>
<feature type="binding site" evidence="18">
    <location>
        <position position="323"/>
    </location>
    <ligand>
        <name>UDP-N-acetyl-alpha-D-glucosamine</name>
        <dbReference type="ChEBI" id="CHEBI:57705"/>
    </ligand>
</feature>
<feature type="binding site" evidence="18">
    <location>
        <position position="367"/>
    </location>
    <ligand>
        <name>UDP-N-acetyl-alpha-D-glucosamine</name>
        <dbReference type="ChEBI" id="CHEBI:57705"/>
    </ligand>
</feature>
<protein>
    <recommendedName>
        <fullName evidence="18">Bifunctional protein GlmU</fullName>
    </recommendedName>
    <domain>
        <recommendedName>
            <fullName evidence="18">UDP-N-acetylglucosamine pyrophosphorylase</fullName>
            <ecNumber evidence="18">2.7.7.23</ecNumber>
        </recommendedName>
        <alternativeName>
            <fullName evidence="18">N-acetylglucosamine-1-phosphate uridyltransferase</fullName>
        </alternativeName>
    </domain>
    <domain>
        <recommendedName>
            <fullName evidence="18">Glucosamine-1-phosphate N-acetyltransferase</fullName>
            <ecNumber evidence="18">2.3.1.157</ecNumber>
        </recommendedName>
    </domain>
</protein>
<keyword evidence="6 18" id="KW-0548">Nucleotidyltransferase</keyword>
<name>A0A6N8S9S5_9HYPH</name>
<comment type="caution">
    <text evidence="18">Lacks conserved residue(s) required for the propagation of feature annotation.</text>
</comment>
<keyword evidence="21" id="KW-1185">Reference proteome</keyword>
<sequence length="459" mass="48212">MTPDRTKRNCLAVILAAGESMRMKSSQSKVLHPVGNRPMIAHVVDALAKAGISDIALVLGRDADKVEAAAKNAAVTSSVHIQTERLGTAHAVLAARAAIAKGYDDVLVVFGDTPLITKTPLIAARDGLAAGADVVVIGFETADPTGYGRLLIENGELLAIREHKDASDAERAITYCNGGLMAIDGRKALDLIDRIGNSNAKGEYYLTDIVEIVRAEGGRAIAVETPEEELTGCNTRAELAVIERLWQQRRRHEMMIDGVSMTAPETVFLSYDTVIGRDVTIEPNVVFGPGVTIESGTVIHSFSHIEGAHVAADAEIGPYARLRPGANLGEGAKVGNFCEVKKAEIGAGAKVNHLTYIGDAVIGAKTNIGAGTITCNYDGINKHITHIGANAFVGSNSSLVAPVSIGNGAYVASGSVVTEDVPDDAVAFGRARQENKPGRAAIIRARNQALKDAKTKAAE</sequence>
<keyword evidence="8 18" id="KW-0677">Repeat</keyword>
<dbReference type="InterPro" id="IPR050065">
    <property type="entry name" value="GlmU-like"/>
</dbReference>
<dbReference type="NCBIfam" id="TIGR01173">
    <property type="entry name" value="glmU"/>
    <property type="match status" value="1"/>
</dbReference>
<comment type="caution">
    <text evidence="20">The sequence shown here is derived from an EMBL/GenBank/DDBJ whole genome shotgun (WGS) entry which is preliminary data.</text>
</comment>
<gene>
    <name evidence="18 20" type="primary">glmU</name>
    <name evidence="20" type="ORF">GR138_11580</name>
</gene>
<evidence type="ECO:0000256" key="12">
    <source>
        <dbReference type="ARBA" id="ARBA00023268"/>
    </source>
</evidence>
<feature type="binding site" evidence="18">
    <location>
        <position position="341"/>
    </location>
    <ligand>
        <name>UDP-N-acetyl-alpha-D-glucosamine</name>
        <dbReference type="ChEBI" id="CHEBI:57705"/>
    </ligand>
</feature>
<feature type="binding site" evidence="18">
    <location>
        <begin position="87"/>
        <end position="88"/>
    </location>
    <ligand>
        <name>UDP-N-acetyl-alpha-D-glucosamine</name>
        <dbReference type="ChEBI" id="CHEBI:57705"/>
    </ligand>
</feature>
<dbReference type="GO" id="GO:0009245">
    <property type="term" value="P:lipid A biosynthetic process"/>
    <property type="evidence" value="ECO:0007669"/>
    <property type="project" value="UniProtKB-UniRule"/>
</dbReference>
<feature type="domain" description="MobA-like NTP transferase" evidence="19">
    <location>
        <begin position="12"/>
        <end position="153"/>
    </location>
</feature>
<keyword evidence="5 18" id="KW-0808">Transferase</keyword>
<dbReference type="InterPro" id="IPR001451">
    <property type="entry name" value="Hexapep"/>
</dbReference>
<dbReference type="RefSeq" id="WP_160859410.1">
    <property type="nucleotide sequence ID" value="NZ_WUMK01000004.1"/>
</dbReference>
<comment type="similarity">
    <text evidence="2 18">In the C-terminal section; belongs to the transferase hexapeptide repeat family.</text>
</comment>
<dbReference type="GO" id="GO:0000287">
    <property type="term" value="F:magnesium ion binding"/>
    <property type="evidence" value="ECO:0007669"/>
    <property type="project" value="UniProtKB-UniRule"/>
</dbReference>
<dbReference type="GO" id="GO:0019134">
    <property type="term" value="F:glucosamine-1-phosphate N-acetyltransferase activity"/>
    <property type="evidence" value="ECO:0007669"/>
    <property type="project" value="UniProtKB-UniRule"/>
</dbReference>
<evidence type="ECO:0000256" key="1">
    <source>
        <dbReference type="ARBA" id="ARBA00004496"/>
    </source>
</evidence>
<dbReference type="GO" id="GO:0008360">
    <property type="term" value="P:regulation of cell shape"/>
    <property type="evidence" value="ECO:0007669"/>
    <property type="project" value="UniProtKB-KW"/>
</dbReference>
<comment type="cofactor">
    <cofactor evidence="18">
        <name>Mg(2+)</name>
        <dbReference type="ChEBI" id="CHEBI:18420"/>
    </cofactor>
    <text evidence="18">Binds 1 Mg(2+) ion per subunit.</text>
</comment>
<evidence type="ECO:0000256" key="4">
    <source>
        <dbReference type="ARBA" id="ARBA00022490"/>
    </source>
</evidence>
<dbReference type="GO" id="GO:0071555">
    <property type="term" value="P:cell wall organization"/>
    <property type="evidence" value="ECO:0007669"/>
    <property type="project" value="UniProtKB-KW"/>
</dbReference>
<evidence type="ECO:0000256" key="10">
    <source>
        <dbReference type="ARBA" id="ARBA00022960"/>
    </source>
</evidence>
<comment type="catalytic activity">
    <reaction evidence="15 18">
        <text>alpha-D-glucosamine 1-phosphate + acetyl-CoA = N-acetyl-alpha-D-glucosamine 1-phosphate + CoA + H(+)</text>
        <dbReference type="Rhea" id="RHEA:13725"/>
        <dbReference type="ChEBI" id="CHEBI:15378"/>
        <dbReference type="ChEBI" id="CHEBI:57287"/>
        <dbReference type="ChEBI" id="CHEBI:57288"/>
        <dbReference type="ChEBI" id="CHEBI:57776"/>
        <dbReference type="ChEBI" id="CHEBI:58516"/>
        <dbReference type="EC" id="2.3.1.157"/>
    </reaction>
</comment>
<feature type="binding site" evidence="18">
    <location>
        <position position="148"/>
    </location>
    <ligand>
        <name>UDP-N-acetyl-alpha-D-glucosamine</name>
        <dbReference type="ChEBI" id="CHEBI:57705"/>
    </ligand>
</feature>
<evidence type="ECO:0000256" key="14">
    <source>
        <dbReference type="ARBA" id="ARBA00023316"/>
    </source>
</evidence>
<dbReference type="InterPro" id="IPR018357">
    <property type="entry name" value="Hexapep_transf_CS"/>
</dbReference>
<feature type="binding site" evidence="18">
    <location>
        <begin position="376"/>
        <end position="377"/>
    </location>
    <ligand>
        <name>acetyl-CoA</name>
        <dbReference type="ChEBI" id="CHEBI:57288"/>
    </ligand>
</feature>
<comment type="pathway">
    <text evidence="18">Nucleotide-sugar biosynthesis; UDP-N-acetyl-alpha-D-glucosamine biosynthesis; N-acetyl-alpha-D-glucosamine 1-phosphate from alpha-D-glucosamine 6-phosphate (route II): step 2/2.</text>
</comment>
<dbReference type="PANTHER" id="PTHR43584:SF3">
    <property type="entry name" value="BIFUNCTIONAL PROTEIN GLMU"/>
    <property type="match status" value="1"/>
</dbReference>
<feature type="binding site" evidence="18">
    <location>
        <position position="162"/>
    </location>
    <ligand>
        <name>UDP-N-acetyl-alpha-D-glucosamine</name>
        <dbReference type="ChEBI" id="CHEBI:57705"/>
    </ligand>
</feature>
<feature type="binding site" evidence="18">
    <location>
        <position position="29"/>
    </location>
    <ligand>
        <name>UDP-N-acetyl-alpha-D-glucosamine</name>
        <dbReference type="ChEBI" id="CHEBI:57705"/>
    </ligand>
</feature>
<keyword evidence="7 18" id="KW-0479">Metal-binding</keyword>
<feature type="binding site" evidence="18">
    <location>
        <position position="234"/>
    </location>
    <ligand>
        <name>Mg(2+)</name>
        <dbReference type="ChEBI" id="CHEBI:18420"/>
    </ligand>
</feature>
<evidence type="ECO:0000256" key="8">
    <source>
        <dbReference type="ARBA" id="ARBA00022737"/>
    </source>
</evidence>
<evidence type="ECO:0000256" key="11">
    <source>
        <dbReference type="ARBA" id="ARBA00022984"/>
    </source>
</evidence>
<evidence type="ECO:0000256" key="13">
    <source>
        <dbReference type="ARBA" id="ARBA00023315"/>
    </source>
</evidence>
<evidence type="ECO:0000256" key="5">
    <source>
        <dbReference type="ARBA" id="ARBA00022679"/>
    </source>
</evidence>
<dbReference type="SUPFAM" id="SSF53448">
    <property type="entry name" value="Nucleotide-diphospho-sugar transferases"/>
    <property type="match status" value="1"/>
</dbReference>
<dbReference type="SUPFAM" id="SSF51161">
    <property type="entry name" value="Trimeric LpxA-like enzymes"/>
    <property type="match status" value="1"/>
</dbReference>
<comment type="function">
    <text evidence="17 18">Catalyzes the last two sequential reactions in the de novo biosynthetic pathway for UDP-N-acetylglucosamine (UDP-GlcNAc). The C-terminal domain catalyzes the transfer of acetyl group from acetyl coenzyme A to glucosamine-1-phosphate (GlcN-1-P) to produce N-acetylglucosamine-1-phosphate (GlcNAc-1-P), which is converted into UDP-GlcNAc by the transfer of uridine 5-monophosphate (from uridine 5-triphosphate), a reaction catalyzed by the N-terminal domain.</text>
</comment>
<dbReference type="InterPro" id="IPR011004">
    <property type="entry name" value="Trimer_LpxA-like_sf"/>
</dbReference>
<comment type="catalytic activity">
    <reaction evidence="16 18">
        <text>N-acetyl-alpha-D-glucosamine 1-phosphate + UTP + H(+) = UDP-N-acetyl-alpha-D-glucosamine + diphosphate</text>
        <dbReference type="Rhea" id="RHEA:13509"/>
        <dbReference type="ChEBI" id="CHEBI:15378"/>
        <dbReference type="ChEBI" id="CHEBI:33019"/>
        <dbReference type="ChEBI" id="CHEBI:46398"/>
        <dbReference type="ChEBI" id="CHEBI:57705"/>
        <dbReference type="ChEBI" id="CHEBI:57776"/>
        <dbReference type="EC" id="2.7.7.23"/>
    </reaction>
</comment>
<dbReference type="PROSITE" id="PS00101">
    <property type="entry name" value="HEXAPEP_TRANSFERASES"/>
    <property type="match status" value="1"/>
</dbReference>
<keyword evidence="13 18" id="KW-0012">Acyltransferase</keyword>
<dbReference type="NCBIfam" id="NF010933">
    <property type="entry name" value="PRK14353.1"/>
    <property type="match status" value="1"/>
</dbReference>
<dbReference type="GO" id="GO:0005737">
    <property type="term" value="C:cytoplasm"/>
    <property type="evidence" value="ECO:0007669"/>
    <property type="project" value="UniProtKB-SubCell"/>
</dbReference>
<proteinExistence type="inferred from homology"/>
<feature type="region of interest" description="Pyrophosphorylase" evidence="18">
    <location>
        <begin position="1"/>
        <end position="236"/>
    </location>
</feature>
<keyword evidence="12 18" id="KW-0511">Multifunctional enzyme</keyword>
<dbReference type="Proteomes" id="UP000435802">
    <property type="component" value="Unassembled WGS sequence"/>
</dbReference>
<dbReference type="InterPro" id="IPR029044">
    <property type="entry name" value="Nucleotide-diphossugar_trans"/>
</dbReference>
<dbReference type="InterPro" id="IPR025877">
    <property type="entry name" value="MobA-like_NTP_Trfase"/>
</dbReference>
<dbReference type="UniPathway" id="UPA00113">
    <property type="reaction ID" value="UER00532"/>
</dbReference>
<feature type="binding site" evidence="18">
    <location>
        <position position="177"/>
    </location>
    <ligand>
        <name>UDP-N-acetyl-alpha-D-glucosamine</name>
        <dbReference type="ChEBI" id="CHEBI:57705"/>
    </ligand>
</feature>
<dbReference type="CDD" id="cd03353">
    <property type="entry name" value="LbH_GlmU_C"/>
    <property type="match status" value="1"/>
</dbReference>
<dbReference type="GO" id="GO:0009252">
    <property type="term" value="P:peptidoglycan biosynthetic process"/>
    <property type="evidence" value="ECO:0007669"/>
    <property type="project" value="UniProtKB-UniRule"/>
</dbReference>
<evidence type="ECO:0000256" key="18">
    <source>
        <dbReference type="HAMAP-Rule" id="MF_01631"/>
    </source>
</evidence>
<keyword evidence="9 18" id="KW-0460">Magnesium</keyword>
<keyword evidence="11 18" id="KW-0573">Peptidoglycan synthesis</keyword>
<dbReference type="EMBL" id="WUMK01000004">
    <property type="protein sequence ID" value="MXN45835.1"/>
    <property type="molecule type" value="Genomic_DNA"/>
</dbReference>
<dbReference type="Pfam" id="PF12804">
    <property type="entry name" value="NTP_transf_3"/>
    <property type="match status" value="1"/>
</dbReference>
<dbReference type="GO" id="GO:0006048">
    <property type="term" value="P:UDP-N-acetylglucosamine biosynthetic process"/>
    <property type="evidence" value="ECO:0007669"/>
    <property type="project" value="UniProtKB-UniPathway"/>
</dbReference>
<keyword evidence="10 18" id="KW-0133">Cell shape</keyword>
<comment type="subunit">
    <text evidence="18">Homotrimer.</text>
</comment>
<feature type="binding site" evidence="18">
    <location>
        <position position="395"/>
    </location>
    <ligand>
        <name>acetyl-CoA</name>
        <dbReference type="ChEBI" id="CHEBI:57288"/>
    </ligand>
</feature>
<feature type="binding site" evidence="18">
    <location>
        <position position="112"/>
    </location>
    <ligand>
        <name>Mg(2+)</name>
        <dbReference type="ChEBI" id="CHEBI:18420"/>
    </ligand>
</feature>
<comment type="subcellular location">
    <subcellularLocation>
        <location evidence="1 18">Cytoplasm</location>
    </subcellularLocation>
</comment>
<feature type="region of interest" description="N-acetyltransferase" evidence="18">
    <location>
        <begin position="258"/>
        <end position="459"/>
    </location>
</feature>
<dbReference type="Pfam" id="PF00132">
    <property type="entry name" value="Hexapep"/>
    <property type="match status" value="2"/>
</dbReference>
<dbReference type="OrthoDB" id="9775031at2"/>
<dbReference type="GO" id="GO:0016020">
    <property type="term" value="C:membrane"/>
    <property type="evidence" value="ECO:0007669"/>
    <property type="project" value="GOC"/>
</dbReference>
<feature type="binding site" evidence="18">
    <location>
        <position position="82"/>
    </location>
    <ligand>
        <name>UDP-N-acetyl-alpha-D-glucosamine</name>
        <dbReference type="ChEBI" id="CHEBI:57705"/>
    </ligand>
</feature>
<evidence type="ECO:0000256" key="15">
    <source>
        <dbReference type="ARBA" id="ARBA00048247"/>
    </source>
</evidence>
<dbReference type="InterPro" id="IPR038009">
    <property type="entry name" value="GlmU_C_LbH"/>
</dbReference>
<dbReference type="InterPro" id="IPR005882">
    <property type="entry name" value="Bifunctional_GlmU"/>
</dbReference>
<organism evidence="20 21">
    <name type="scientific">Shinella kummerowiae</name>
    <dbReference type="NCBI Taxonomy" id="417745"/>
    <lineage>
        <taxon>Bacteria</taxon>
        <taxon>Pseudomonadati</taxon>
        <taxon>Pseudomonadota</taxon>
        <taxon>Alphaproteobacteria</taxon>
        <taxon>Hyphomicrobiales</taxon>
        <taxon>Rhizobiaceae</taxon>
        <taxon>Shinella</taxon>
    </lineage>
</organism>
<dbReference type="GO" id="GO:0000902">
    <property type="term" value="P:cell morphogenesis"/>
    <property type="evidence" value="ECO:0007669"/>
    <property type="project" value="UniProtKB-UniRule"/>
</dbReference>
<evidence type="ECO:0000256" key="3">
    <source>
        <dbReference type="ARBA" id="ARBA00007947"/>
    </source>
</evidence>
<feature type="binding site" evidence="18">
    <location>
        <position position="370"/>
    </location>
    <ligand>
        <name>acetyl-CoA</name>
        <dbReference type="ChEBI" id="CHEBI:57288"/>
    </ligand>
</feature>
<dbReference type="EC" id="2.3.1.157" evidence="18"/>
<reference evidence="20 21" key="1">
    <citation type="submission" date="2019-12" db="EMBL/GenBank/DDBJ databases">
        <title>Shinella kummerowiae sp. nov., a symbiotic bacterium isolated from root nodules of the herbal legume Kummerowia stipulacea.</title>
        <authorList>
            <person name="Gao J."/>
        </authorList>
    </citation>
    <scope>NUCLEOTIDE SEQUENCE [LARGE SCALE GENOMIC DNA]</scope>
    <source>
        <strain evidence="20 21">CCBAU 25048</strain>
    </source>
</reference>
<dbReference type="CDD" id="cd02540">
    <property type="entry name" value="GT2_GlmU_N_bac"/>
    <property type="match status" value="1"/>
</dbReference>
<evidence type="ECO:0000256" key="16">
    <source>
        <dbReference type="ARBA" id="ARBA00048493"/>
    </source>
</evidence>
<keyword evidence="4 18" id="KW-0963">Cytoplasm</keyword>
<evidence type="ECO:0000256" key="6">
    <source>
        <dbReference type="ARBA" id="ARBA00022695"/>
    </source>
</evidence>
<feature type="binding site" evidence="18">
    <location>
        <position position="356"/>
    </location>
    <ligand>
        <name>UDP-N-acetyl-alpha-D-glucosamine</name>
        <dbReference type="ChEBI" id="CHEBI:57705"/>
    </ligand>
</feature>
<dbReference type="Gene3D" id="3.90.550.10">
    <property type="entry name" value="Spore Coat Polysaccharide Biosynthesis Protein SpsA, Chain A"/>
    <property type="match status" value="1"/>
</dbReference>
<feature type="binding site" evidence="18">
    <location>
        <position position="234"/>
    </location>
    <ligand>
        <name>UDP-N-acetyl-alpha-D-glucosamine</name>
        <dbReference type="ChEBI" id="CHEBI:57705"/>
    </ligand>
</feature>
<evidence type="ECO:0000313" key="21">
    <source>
        <dbReference type="Proteomes" id="UP000435802"/>
    </source>
</evidence>
<feature type="region of interest" description="Linker" evidence="18">
    <location>
        <begin position="237"/>
        <end position="257"/>
    </location>
</feature>
<feature type="binding site" evidence="18">
    <location>
        <begin position="15"/>
        <end position="18"/>
    </location>
    <ligand>
        <name>UDP-N-acetyl-alpha-D-glucosamine</name>
        <dbReference type="ChEBI" id="CHEBI:57705"/>
    </ligand>
</feature>
<accession>A0A6N8S9S5</accession>
<feature type="binding site" evidence="18">
    <location>
        <position position="430"/>
    </location>
    <ligand>
        <name>acetyl-CoA</name>
        <dbReference type="ChEBI" id="CHEBI:57288"/>
    </ligand>
</feature>
<keyword evidence="14 18" id="KW-0961">Cell wall biogenesis/degradation</keyword>
<evidence type="ECO:0000256" key="9">
    <source>
        <dbReference type="ARBA" id="ARBA00022842"/>
    </source>
</evidence>
<dbReference type="AlphaFoldDB" id="A0A6N8S9S5"/>
<dbReference type="HAMAP" id="MF_01631">
    <property type="entry name" value="GlmU"/>
    <property type="match status" value="1"/>
</dbReference>
<comment type="pathway">
    <text evidence="18">Bacterial outer membrane biogenesis; LPS lipid A biosynthesis.</text>
</comment>
<feature type="binding site" evidence="18">
    <location>
        <position position="413"/>
    </location>
    <ligand>
        <name>acetyl-CoA</name>
        <dbReference type="ChEBI" id="CHEBI:57288"/>
    </ligand>
</feature>
<evidence type="ECO:0000313" key="20">
    <source>
        <dbReference type="EMBL" id="MXN45835.1"/>
    </source>
</evidence>
<comment type="pathway">
    <text evidence="18">Nucleotide-sugar biosynthesis; UDP-N-acetyl-alpha-D-glucosamine biosynthesis; UDP-N-acetyl-alpha-D-glucosamine from N-acetyl-alpha-D-glucosamine 1-phosphate: step 1/1.</text>
</comment>
<evidence type="ECO:0000256" key="7">
    <source>
        <dbReference type="ARBA" id="ARBA00022723"/>
    </source>
</evidence>
<dbReference type="PANTHER" id="PTHR43584">
    <property type="entry name" value="NUCLEOTIDYL TRANSFERASE"/>
    <property type="match status" value="1"/>
</dbReference>
<dbReference type="UniPathway" id="UPA00973"/>
<dbReference type="GO" id="GO:0003977">
    <property type="term" value="F:UDP-N-acetylglucosamine diphosphorylase activity"/>
    <property type="evidence" value="ECO:0007669"/>
    <property type="project" value="UniProtKB-UniRule"/>
</dbReference>